<keyword evidence="1" id="KW-0472">Membrane</keyword>
<keyword evidence="1" id="KW-1133">Transmembrane helix</keyword>
<feature type="transmembrane region" description="Helical" evidence="1">
    <location>
        <begin position="215"/>
        <end position="231"/>
    </location>
</feature>
<evidence type="ECO:0000256" key="1">
    <source>
        <dbReference type="SAM" id="Phobius"/>
    </source>
</evidence>
<keyword evidence="1" id="KW-0812">Transmembrane</keyword>
<feature type="transmembrane region" description="Helical" evidence="1">
    <location>
        <begin position="414"/>
        <end position="435"/>
    </location>
</feature>
<dbReference type="EMBL" id="JAYGJQ010000002">
    <property type="protein sequence ID" value="MEA9356613.1"/>
    <property type="molecule type" value="Genomic_DNA"/>
</dbReference>
<feature type="transmembrane region" description="Helical" evidence="1">
    <location>
        <begin position="7"/>
        <end position="26"/>
    </location>
</feature>
<protein>
    <recommendedName>
        <fullName evidence="4">O-antigen polysaccharide polymerase Wzy</fullName>
    </recommendedName>
</protein>
<feature type="transmembrane region" description="Helical" evidence="1">
    <location>
        <begin position="184"/>
        <end position="203"/>
    </location>
</feature>
<evidence type="ECO:0000313" key="3">
    <source>
        <dbReference type="Proteomes" id="UP001302274"/>
    </source>
</evidence>
<organism evidence="2 3">
    <name type="scientific">Bacteriovorax antarcticus</name>
    <dbReference type="NCBI Taxonomy" id="3088717"/>
    <lineage>
        <taxon>Bacteria</taxon>
        <taxon>Pseudomonadati</taxon>
        <taxon>Bdellovibrionota</taxon>
        <taxon>Bacteriovoracia</taxon>
        <taxon>Bacteriovoracales</taxon>
        <taxon>Bacteriovoracaceae</taxon>
        <taxon>Bacteriovorax</taxon>
    </lineage>
</organism>
<dbReference type="RefSeq" id="WP_323576420.1">
    <property type="nucleotide sequence ID" value="NZ_JAYGJQ010000002.1"/>
</dbReference>
<evidence type="ECO:0008006" key="4">
    <source>
        <dbReference type="Google" id="ProtNLM"/>
    </source>
</evidence>
<comment type="caution">
    <text evidence="2">The sequence shown here is derived from an EMBL/GenBank/DDBJ whole genome shotgun (WGS) entry which is preliminary data.</text>
</comment>
<feature type="transmembrane region" description="Helical" evidence="1">
    <location>
        <begin position="143"/>
        <end position="164"/>
    </location>
</feature>
<feature type="transmembrane region" description="Helical" evidence="1">
    <location>
        <begin position="32"/>
        <end position="50"/>
    </location>
</feature>
<name>A0ABU5VU89_9BACT</name>
<feature type="transmembrane region" description="Helical" evidence="1">
    <location>
        <begin position="264"/>
        <end position="285"/>
    </location>
</feature>
<gene>
    <name evidence="2" type="ORF">SHI21_10375</name>
</gene>
<feature type="transmembrane region" description="Helical" evidence="1">
    <location>
        <begin position="384"/>
        <end position="407"/>
    </location>
</feature>
<accession>A0ABU5VU89</accession>
<proteinExistence type="predicted"/>
<reference evidence="2 3" key="1">
    <citation type="submission" date="2023-11" db="EMBL/GenBank/DDBJ databases">
        <title>A Novel Polar Bacteriovorax (B. antarcticus) Isolated from the Biocrust in Antarctica.</title>
        <authorList>
            <person name="Mun W."/>
            <person name="Choi S.Y."/>
            <person name="Mitchell R.J."/>
        </authorList>
    </citation>
    <scope>NUCLEOTIDE SEQUENCE [LARGE SCALE GENOMIC DNA]</scope>
    <source>
        <strain evidence="2 3">PP10</strain>
    </source>
</reference>
<keyword evidence="3" id="KW-1185">Reference proteome</keyword>
<sequence>MNLSLVALFRIIFLVFVAIIFCITLNAYVGKWYIYTIFTILINGFVLFGFREKKFFFETFLGIFIWLGYWLKFSCRVAFYEGSFVDPVGQFSFQGEAYDRALTVIICSVFALLLSSYVRDRLQFNYSNKKKSSNSQKIPIKTQYLKIGWILFFLLIVIITYTNFKFGIYQRGVPPRTLLPLGLNGVYTWLLLFGMASISSVFLNYEFKKNGKPSYIVFFLAIFETFLSSISMLSRGFVLNITALGLGTYEEAKNAKIQINIRKLILIFIGFLFAFCLSVFATNYIRSDVFHGPEESMVKWEASVLQKVQAVAKSTTVLFVDRWVGIEGVMAASSYDKLGWDLWKTAWKEKFYNTGTSFYDLTLIQTPYEATRVIDHHFITLPGFIAFFFYPGSYIFLFCSMLILYILGIVLEWLAYNLSGGNLILCSLLAQVWAYRYAHFGYVPKQTYLLFGSVLFNIFLVFIVINFIKKRKSILYDY</sequence>
<evidence type="ECO:0000313" key="2">
    <source>
        <dbReference type="EMBL" id="MEA9356613.1"/>
    </source>
</evidence>
<dbReference type="Proteomes" id="UP001302274">
    <property type="component" value="Unassembled WGS sequence"/>
</dbReference>
<feature type="transmembrane region" description="Helical" evidence="1">
    <location>
        <begin position="101"/>
        <end position="122"/>
    </location>
</feature>
<feature type="transmembrane region" description="Helical" evidence="1">
    <location>
        <begin position="447"/>
        <end position="468"/>
    </location>
</feature>